<evidence type="ECO:0000256" key="7">
    <source>
        <dbReference type="ARBA" id="ARBA00022525"/>
    </source>
</evidence>
<dbReference type="InterPro" id="IPR034285">
    <property type="entry name" value="CuRO_2_LCC"/>
</dbReference>
<dbReference type="Proteomes" id="UP000288805">
    <property type="component" value="Unassembled WGS sequence"/>
</dbReference>
<keyword evidence="10" id="KW-0560">Oxidoreductase</keyword>
<keyword evidence="7" id="KW-0964">Secreted</keyword>
<evidence type="ECO:0000313" key="15">
    <source>
        <dbReference type="Proteomes" id="UP000288805"/>
    </source>
</evidence>
<dbReference type="InterPro" id="IPR045087">
    <property type="entry name" value="Cu-oxidase_fam"/>
</dbReference>
<keyword evidence="6" id="KW-0052">Apoplast</keyword>
<comment type="similarity">
    <text evidence="4">Belongs to the multicopper oxidase family.</text>
</comment>
<dbReference type="FunFam" id="2.60.40.420:FF:000049">
    <property type="entry name" value="Laccase"/>
    <property type="match status" value="1"/>
</dbReference>
<evidence type="ECO:0000256" key="10">
    <source>
        <dbReference type="ARBA" id="ARBA00023002"/>
    </source>
</evidence>
<comment type="caution">
    <text evidence="14">The sequence shown here is derived from an EMBL/GenBank/DDBJ whole genome shotgun (WGS) entry which is preliminary data.</text>
</comment>
<feature type="domain" description="Plastocyanin-like" evidence="13">
    <location>
        <begin position="7"/>
        <end position="161"/>
    </location>
</feature>
<dbReference type="AlphaFoldDB" id="A0A438KNW9"/>
<organism evidence="14 15">
    <name type="scientific">Vitis vinifera</name>
    <name type="common">Grape</name>
    <dbReference type="NCBI Taxonomy" id="29760"/>
    <lineage>
        <taxon>Eukaryota</taxon>
        <taxon>Viridiplantae</taxon>
        <taxon>Streptophyta</taxon>
        <taxon>Embryophyta</taxon>
        <taxon>Tracheophyta</taxon>
        <taxon>Spermatophyta</taxon>
        <taxon>Magnoliopsida</taxon>
        <taxon>eudicotyledons</taxon>
        <taxon>Gunneridae</taxon>
        <taxon>Pentapetalae</taxon>
        <taxon>rosids</taxon>
        <taxon>Vitales</taxon>
        <taxon>Vitaceae</taxon>
        <taxon>Viteae</taxon>
        <taxon>Vitis</taxon>
    </lineage>
</organism>
<sequence length="218" mass="24073">MCPSCTREWWDRDPIAVLRQATFTGAAPNISDAYTINGQPGDLYRCSSKDSGVKNDNAETVRLPLDSGERILLRIINSALNQQLFFSVANHKLTVVGADAAYTKPFTTTVVMLGPGQTTDVLLTADQPPARYYMAARAYDSAQNAPFDNTTTTAILEYKGACYTKKGQSSKPVFPRLPAYNDTPTVTAFTSRFRSLTTAKVPTKIDESLFFHDRVWVL</sequence>
<comment type="subcellular location">
    <subcellularLocation>
        <location evidence="3">Secreted</location>
        <location evidence="3">Extracellular space</location>
        <location evidence="3">Apoplast</location>
    </subcellularLocation>
</comment>
<name>A0A438KNW9_VITVI</name>
<keyword evidence="9" id="KW-0677">Repeat</keyword>
<dbReference type="SUPFAM" id="SSF49503">
    <property type="entry name" value="Cupredoxins"/>
    <property type="match status" value="1"/>
</dbReference>
<evidence type="ECO:0000256" key="8">
    <source>
        <dbReference type="ARBA" id="ARBA00022723"/>
    </source>
</evidence>
<dbReference type="InterPro" id="IPR001117">
    <property type="entry name" value="Cu-oxidase_2nd"/>
</dbReference>
<dbReference type="Gene3D" id="2.60.40.420">
    <property type="entry name" value="Cupredoxins - blue copper proteins"/>
    <property type="match status" value="1"/>
</dbReference>
<dbReference type="GO" id="GO:0046274">
    <property type="term" value="P:lignin catabolic process"/>
    <property type="evidence" value="ECO:0007669"/>
    <property type="project" value="UniProtKB-KW"/>
</dbReference>
<dbReference type="Pfam" id="PF00394">
    <property type="entry name" value="Cu-oxidase"/>
    <property type="match status" value="1"/>
</dbReference>
<comment type="cofactor">
    <cofactor evidence="2">
        <name>Cu cation</name>
        <dbReference type="ChEBI" id="CHEBI:23378"/>
    </cofactor>
</comment>
<keyword evidence="12" id="KW-0439">Lignin degradation</keyword>
<accession>A0A438KNW9</accession>
<evidence type="ECO:0000256" key="6">
    <source>
        <dbReference type="ARBA" id="ARBA00022523"/>
    </source>
</evidence>
<reference evidence="14 15" key="1">
    <citation type="journal article" date="2018" name="PLoS Genet.">
        <title>Population sequencing reveals clonal diversity and ancestral inbreeding in the grapevine cultivar Chardonnay.</title>
        <authorList>
            <person name="Roach M.J."/>
            <person name="Johnson D.L."/>
            <person name="Bohlmann J."/>
            <person name="van Vuuren H.J."/>
            <person name="Jones S.J."/>
            <person name="Pretorius I.S."/>
            <person name="Schmidt S.A."/>
            <person name="Borneman A.R."/>
        </authorList>
    </citation>
    <scope>NUCLEOTIDE SEQUENCE [LARGE SCALE GENOMIC DNA]</scope>
    <source>
        <strain evidence="15">cv. Chardonnay</strain>
        <tissue evidence="14">Leaf</tissue>
    </source>
</reference>
<keyword evidence="8" id="KW-0479">Metal-binding</keyword>
<dbReference type="EC" id="1.10.3.2" evidence="5"/>
<comment type="catalytic activity">
    <reaction evidence="1">
        <text>4 hydroquinone + O2 = 4 benzosemiquinone + 2 H2O</text>
        <dbReference type="Rhea" id="RHEA:11276"/>
        <dbReference type="ChEBI" id="CHEBI:15377"/>
        <dbReference type="ChEBI" id="CHEBI:15379"/>
        <dbReference type="ChEBI" id="CHEBI:17594"/>
        <dbReference type="ChEBI" id="CHEBI:17977"/>
        <dbReference type="EC" id="1.10.3.2"/>
    </reaction>
</comment>
<dbReference type="InterPro" id="IPR008972">
    <property type="entry name" value="Cupredoxin"/>
</dbReference>
<protein>
    <recommendedName>
        <fullName evidence="5">laccase</fullName>
        <ecNumber evidence="5">1.10.3.2</ecNumber>
    </recommendedName>
</protein>
<evidence type="ECO:0000259" key="13">
    <source>
        <dbReference type="Pfam" id="PF00394"/>
    </source>
</evidence>
<gene>
    <name evidence="14" type="primary">LAC5_4</name>
    <name evidence="14" type="ORF">CK203_008286</name>
</gene>
<evidence type="ECO:0000313" key="14">
    <source>
        <dbReference type="EMBL" id="RVX22901.1"/>
    </source>
</evidence>
<evidence type="ECO:0000256" key="11">
    <source>
        <dbReference type="ARBA" id="ARBA00023008"/>
    </source>
</evidence>
<proteinExistence type="inferred from homology"/>
<evidence type="ECO:0000256" key="9">
    <source>
        <dbReference type="ARBA" id="ARBA00022737"/>
    </source>
</evidence>
<evidence type="ECO:0000256" key="12">
    <source>
        <dbReference type="ARBA" id="ARBA00023185"/>
    </source>
</evidence>
<evidence type="ECO:0000256" key="2">
    <source>
        <dbReference type="ARBA" id="ARBA00001935"/>
    </source>
</evidence>
<dbReference type="PANTHER" id="PTHR11709">
    <property type="entry name" value="MULTI-COPPER OXIDASE"/>
    <property type="match status" value="1"/>
</dbReference>
<dbReference type="GO" id="GO:0046872">
    <property type="term" value="F:metal ion binding"/>
    <property type="evidence" value="ECO:0007669"/>
    <property type="project" value="UniProtKB-KW"/>
</dbReference>
<dbReference type="CDD" id="cd13875">
    <property type="entry name" value="CuRO_2_LCC_plant"/>
    <property type="match status" value="1"/>
</dbReference>
<evidence type="ECO:0000256" key="3">
    <source>
        <dbReference type="ARBA" id="ARBA00004271"/>
    </source>
</evidence>
<dbReference type="EMBL" id="QGNW01000002">
    <property type="protein sequence ID" value="RVX22901.1"/>
    <property type="molecule type" value="Genomic_DNA"/>
</dbReference>
<keyword evidence="11" id="KW-0186">Copper</keyword>
<evidence type="ECO:0000256" key="5">
    <source>
        <dbReference type="ARBA" id="ARBA00012297"/>
    </source>
</evidence>
<dbReference type="PANTHER" id="PTHR11709:SF68">
    <property type="entry name" value="LACCASE-13"/>
    <property type="match status" value="1"/>
</dbReference>
<evidence type="ECO:0000256" key="4">
    <source>
        <dbReference type="ARBA" id="ARBA00010609"/>
    </source>
</evidence>
<evidence type="ECO:0000256" key="1">
    <source>
        <dbReference type="ARBA" id="ARBA00000349"/>
    </source>
</evidence>
<dbReference type="GO" id="GO:0048046">
    <property type="term" value="C:apoplast"/>
    <property type="evidence" value="ECO:0007669"/>
    <property type="project" value="UniProtKB-SubCell"/>
</dbReference>
<dbReference type="GO" id="GO:0052716">
    <property type="term" value="F:hydroquinone:oxygen oxidoreductase activity"/>
    <property type="evidence" value="ECO:0007669"/>
    <property type="project" value="UniProtKB-EC"/>
</dbReference>